<proteinExistence type="predicted"/>
<dbReference type="AlphaFoldDB" id="A3DNP5"/>
<evidence type="ECO:0008006" key="3">
    <source>
        <dbReference type="Google" id="ProtNLM"/>
    </source>
</evidence>
<dbReference type="eggNOG" id="arCOG03772">
    <property type="taxonomic scope" value="Archaea"/>
</dbReference>
<keyword evidence="2" id="KW-1185">Reference proteome</keyword>
<gene>
    <name evidence="1" type="ordered locus">Smar_1160</name>
</gene>
<dbReference type="EMBL" id="CP000575">
    <property type="protein sequence ID" value="ABN70255.1"/>
    <property type="molecule type" value="Genomic_DNA"/>
</dbReference>
<dbReference type="InterPro" id="IPR017140">
    <property type="entry name" value="ThermoDBP-RPs_arc"/>
</dbReference>
<reference evidence="2" key="1">
    <citation type="journal article" date="2009" name="BMC Genomics">
        <title>The complete genome sequence of Staphylothermus marinus reveals differences in sulfur metabolism among heterotrophic Crenarchaeota.</title>
        <authorList>
            <person name="Anderson I.J."/>
            <person name="Dharmarajan L."/>
            <person name="Rodriguez J."/>
            <person name="Hooper S."/>
            <person name="Porat I."/>
            <person name="Ulrich L.E."/>
            <person name="Elkins J.G."/>
            <person name="Mavromatis K."/>
            <person name="Sun H."/>
            <person name="Land M."/>
            <person name="Lapidus A."/>
            <person name="Lucas S."/>
            <person name="Barry K."/>
            <person name="Huber H."/>
            <person name="Zhulin I.B."/>
            <person name="Whitman W.B."/>
            <person name="Mukhopadhyay B."/>
            <person name="Woese C."/>
            <person name="Bristow J."/>
            <person name="Kyrpides N."/>
        </authorList>
    </citation>
    <scope>NUCLEOTIDE SEQUENCE [LARGE SCALE GENOMIC DNA]</scope>
    <source>
        <strain evidence="2">ATCC 43588 / DSM 3639 / JCM 9404 / F1</strain>
    </source>
</reference>
<evidence type="ECO:0000313" key="1">
    <source>
        <dbReference type="EMBL" id="ABN70255.1"/>
    </source>
</evidence>
<dbReference type="Pfam" id="PF10015">
    <property type="entry name" value="ThermoDBP-RP_arch"/>
    <property type="match status" value="1"/>
</dbReference>
<dbReference type="OrthoDB" id="15362at2157"/>
<dbReference type="GeneID" id="4907836"/>
<sequence>MSEEIGKIENELSTGLVIAGAYANKLRRTLFAQLKDLVKKNKEFAREVARASAEINRLLYIILVENLGCDKGDVVRVRVKYVVDPSEWRIKWDYDTLRIEYFKRQPDEKVLEVVKKVLKEKLAEIQEQYREAPTREEAEKILRGEIKTPEEEWAEEKEEKTLEVMGSTQPIVEKAEKPGVVDVRNEIVTVDPIGETLMGGAIFRIANDKGENIGIASLEPHAGGWIIDAIIIKEGKAYRAHLKAQHNKEEYMSKPDLLAEELRKASLIEISKKDAESIIKAKMEEIT</sequence>
<name>A3DNP5_STAMF</name>
<accession>A3DNP5</accession>
<organism evidence="1 2">
    <name type="scientific">Staphylothermus marinus (strain ATCC 43588 / DSM 3639 / JCM 9404 / F1)</name>
    <dbReference type="NCBI Taxonomy" id="399550"/>
    <lineage>
        <taxon>Archaea</taxon>
        <taxon>Thermoproteota</taxon>
        <taxon>Thermoprotei</taxon>
        <taxon>Desulfurococcales</taxon>
        <taxon>Desulfurococcaceae</taxon>
        <taxon>Staphylothermus</taxon>
    </lineage>
</organism>
<reference evidence="1 2" key="2">
    <citation type="journal article" date="2009" name="Stand. Genomic Sci.">
        <title>Complete genome sequence of Staphylothermus marinus Stetter and Fiala 1986 type strain F1.</title>
        <authorList>
            <person name="Anderson I.J."/>
            <person name="Sun H."/>
            <person name="Lapidus A."/>
            <person name="Copeland A."/>
            <person name="Glavina Del Rio T."/>
            <person name="Tice H."/>
            <person name="Dalin E."/>
            <person name="Lucas S."/>
            <person name="Barry K."/>
            <person name="Land M."/>
            <person name="Richardson P."/>
            <person name="Huber H."/>
            <person name="Kyrpides N.C."/>
        </authorList>
    </citation>
    <scope>NUCLEOTIDE SEQUENCE [LARGE SCALE GENOMIC DNA]</scope>
    <source>
        <strain evidence="2">ATCC 43588 / DSM 3639 / JCM 9404 / F1</strain>
    </source>
</reference>
<dbReference type="RefSeq" id="WP_011839446.1">
    <property type="nucleotide sequence ID" value="NC_009033.1"/>
</dbReference>
<dbReference type="KEGG" id="smr:Smar_1160"/>
<dbReference type="Proteomes" id="UP000000254">
    <property type="component" value="Chromosome"/>
</dbReference>
<protein>
    <recommendedName>
        <fullName evidence="3">DUF2258 domain-containing protein</fullName>
    </recommendedName>
</protein>
<dbReference type="HOGENOM" id="CLU_095959_0_0_2"/>
<dbReference type="STRING" id="399550.Smar_1160"/>
<evidence type="ECO:0000313" key="2">
    <source>
        <dbReference type="Proteomes" id="UP000000254"/>
    </source>
</evidence>